<evidence type="ECO:0000256" key="2">
    <source>
        <dbReference type="ARBA" id="ARBA00022643"/>
    </source>
</evidence>
<feature type="domain" description="NADPH-dependent FMN reductase-like" evidence="3">
    <location>
        <begin position="1"/>
        <end position="125"/>
    </location>
</feature>
<protein>
    <recommendedName>
        <fullName evidence="3">NADPH-dependent FMN reductase-like domain-containing protein</fullName>
    </recommendedName>
</protein>
<evidence type="ECO:0000313" key="4">
    <source>
        <dbReference type="EMBL" id="OGK02430.1"/>
    </source>
</evidence>
<dbReference type="PANTHER" id="PTHR43278:SF2">
    <property type="entry name" value="IRON-SULFUR FLAVOPROTEIN"/>
    <property type="match status" value="1"/>
</dbReference>
<dbReference type="EMBL" id="MFYX01000108">
    <property type="protein sequence ID" value="OGK02430.1"/>
    <property type="molecule type" value="Genomic_DNA"/>
</dbReference>
<reference evidence="4 5" key="1">
    <citation type="journal article" date="2016" name="Nat. Commun.">
        <title>Thousands of microbial genomes shed light on interconnected biogeochemical processes in an aquifer system.</title>
        <authorList>
            <person name="Anantharaman K."/>
            <person name="Brown C.T."/>
            <person name="Hug L.A."/>
            <person name="Sharon I."/>
            <person name="Castelle C.J."/>
            <person name="Probst A.J."/>
            <person name="Thomas B.C."/>
            <person name="Singh A."/>
            <person name="Wilkins M.J."/>
            <person name="Karaoz U."/>
            <person name="Brodie E.L."/>
            <person name="Williams K.H."/>
            <person name="Hubbard S.S."/>
            <person name="Banfield J.F."/>
        </authorList>
    </citation>
    <scope>NUCLEOTIDE SEQUENCE [LARGE SCALE GENOMIC DNA]</scope>
</reference>
<gene>
    <name evidence="4" type="ORF">A2519_14530</name>
</gene>
<evidence type="ECO:0000313" key="5">
    <source>
        <dbReference type="Proteomes" id="UP000179243"/>
    </source>
</evidence>
<accession>A0A1F7F6Y9</accession>
<comment type="caution">
    <text evidence="4">The sequence shown here is derived from an EMBL/GenBank/DDBJ whole genome shotgun (WGS) entry which is preliminary data.</text>
</comment>
<name>A0A1F7F6Y9_UNCRA</name>
<keyword evidence="2" id="KW-0288">FMN</keyword>
<dbReference type="Gene3D" id="3.40.50.360">
    <property type="match status" value="1"/>
</dbReference>
<dbReference type="GO" id="GO:0016491">
    <property type="term" value="F:oxidoreductase activity"/>
    <property type="evidence" value="ECO:0007669"/>
    <property type="project" value="InterPro"/>
</dbReference>
<dbReference type="AlphaFoldDB" id="A0A1F7F6Y9"/>
<evidence type="ECO:0000256" key="1">
    <source>
        <dbReference type="ARBA" id="ARBA00022630"/>
    </source>
</evidence>
<dbReference type="PANTHER" id="PTHR43278">
    <property type="entry name" value="NAD(P)H-DEPENDENT FMN-CONTAINING OXIDOREDUCTASE YWQN-RELATED"/>
    <property type="match status" value="1"/>
</dbReference>
<dbReference type="Proteomes" id="UP000179243">
    <property type="component" value="Unassembled WGS sequence"/>
</dbReference>
<dbReference type="SUPFAM" id="SSF52218">
    <property type="entry name" value="Flavoproteins"/>
    <property type="match status" value="1"/>
</dbReference>
<keyword evidence="1" id="KW-0285">Flavoprotein</keyword>
<proteinExistence type="predicted"/>
<sequence length="188" mass="20675">MKIIGVNGSPHANHNTGFLVKKVLEGAGKAGAETMLFHPERMKLRSCKACMACKKRPLACSIKDDMAGFVGAVEEGCGLVIGTPVYFDHVSAQLKMFLDRMYCFLGPDLKNHFPKKARAVLVMTYEADNPKSYESVLTWIEERLKGYYGIETIGSIKLHGSPCRLTSNKDAAICEKAYALGLKLAKNK</sequence>
<dbReference type="InterPro" id="IPR029039">
    <property type="entry name" value="Flavoprotein-like_sf"/>
</dbReference>
<dbReference type="InterPro" id="IPR051796">
    <property type="entry name" value="ISF_SsuE-like"/>
</dbReference>
<dbReference type="Pfam" id="PF03358">
    <property type="entry name" value="FMN_red"/>
    <property type="match status" value="1"/>
</dbReference>
<evidence type="ECO:0000259" key="3">
    <source>
        <dbReference type="Pfam" id="PF03358"/>
    </source>
</evidence>
<organism evidence="4 5">
    <name type="scientific">Candidatus Raymondbacteria bacterium RIFOXYD12_FULL_49_13</name>
    <dbReference type="NCBI Taxonomy" id="1817890"/>
    <lineage>
        <taxon>Bacteria</taxon>
        <taxon>Raymondiibacteriota</taxon>
    </lineage>
</organism>
<dbReference type="InterPro" id="IPR005025">
    <property type="entry name" value="FMN_Rdtase-like_dom"/>
</dbReference>